<evidence type="ECO:0000313" key="1">
    <source>
        <dbReference type="EMBL" id="CAD7698359.1"/>
    </source>
</evidence>
<proteinExistence type="predicted"/>
<keyword evidence="2" id="KW-1185">Reference proteome</keyword>
<organism evidence="1 2">
    <name type="scientific">Ostreobium quekettii</name>
    <dbReference type="NCBI Taxonomy" id="121088"/>
    <lineage>
        <taxon>Eukaryota</taxon>
        <taxon>Viridiplantae</taxon>
        <taxon>Chlorophyta</taxon>
        <taxon>core chlorophytes</taxon>
        <taxon>Ulvophyceae</taxon>
        <taxon>TCBD clade</taxon>
        <taxon>Bryopsidales</taxon>
        <taxon>Ostreobineae</taxon>
        <taxon>Ostreobiaceae</taxon>
        <taxon>Ostreobium</taxon>
    </lineage>
</organism>
<dbReference type="EMBL" id="CAJHUC010000813">
    <property type="protein sequence ID" value="CAD7698359.1"/>
    <property type="molecule type" value="Genomic_DNA"/>
</dbReference>
<dbReference type="Proteomes" id="UP000708148">
    <property type="component" value="Unassembled WGS sequence"/>
</dbReference>
<gene>
    <name evidence="1" type="ORF">OSTQU699_LOCUS3720</name>
</gene>
<sequence length="129" mass="14040">MFRWSPLWRHGRGNSPGQLVSSSSAPSGVEFSVGFAGAFTTRCAARLFGSGADGALATGGQAESAEKSSGGEFAEEGRDLLLRVRRRWKREQLASSSDGLASKLVELRRALSGWRREGRLERRSQRALE</sequence>
<accession>A0A8S1J4E4</accession>
<comment type="caution">
    <text evidence="1">The sequence shown here is derived from an EMBL/GenBank/DDBJ whole genome shotgun (WGS) entry which is preliminary data.</text>
</comment>
<protein>
    <submittedName>
        <fullName evidence="1">Uncharacterized protein</fullName>
    </submittedName>
</protein>
<reference evidence="1" key="1">
    <citation type="submission" date="2020-12" db="EMBL/GenBank/DDBJ databases">
        <authorList>
            <person name="Iha C."/>
        </authorList>
    </citation>
    <scope>NUCLEOTIDE SEQUENCE</scope>
</reference>
<feature type="non-terminal residue" evidence="1">
    <location>
        <position position="129"/>
    </location>
</feature>
<name>A0A8S1J4E4_9CHLO</name>
<evidence type="ECO:0000313" key="2">
    <source>
        <dbReference type="Proteomes" id="UP000708148"/>
    </source>
</evidence>
<dbReference type="AlphaFoldDB" id="A0A8S1J4E4"/>